<feature type="domain" description="Glycosyltransferase 2-like" evidence="5">
    <location>
        <begin position="2"/>
        <end position="170"/>
    </location>
</feature>
<accession>A0A6J4RSK3</accession>
<evidence type="ECO:0000259" key="5">
    <source>
        <dbReference type="Pfam" id="PF00535"/>
    </source>
</evidence>
<dbReference type="InterPro" id="IPR029044">
    <property type="entry name" value="Nucleotide-diphossugar_trans"/>
</dbReference>
<dbReference type="Gene3D" id="3.90.550.10">
    <property type="entry name" value="Spore Coat Polysaccharide Biosynthesis Protein SpsA, Chain A"/>
    <property type="match status" value="1"/>
</dbReference>
<dbReference type="PANTHER" id="PTHR43179:SF12">
    <property type="entry name" value="GALACTOFURANOSYLTRANSFERASE GLFT2"/>
    <property type="match status" value="1"/>
</dbReference>
<evidence type="ECO:0000256" key="1">
    <source>
        <dbReference type="ARBA" id="ARBA00004776"/>
    </source>
</evidence>
<organism evidence="6">
    <name type="scientific">uncultured Solirubrobacteraceae bacterium</name>
    <dbReference type="NCBI Taxonomy" id="1162706"/>
    <lineage>
        <taxon>Bacteria</taxon>
        <taxon>Bacillati</taxon>
        <taxon>Actinomycetota</taxon>
        <taxon>Thermoleophilia</taxon>
        <taxon>Solirubrobacterales</taxon>
        <taxon>Solirubrobacteraceae</taxon>
        <taxon>environmental samples</taxon>
    </lineage>
</organism>
<sequence length="304" mass="33519">MVPSYQRPATLRRCLDALLDQLLAPLEIVIVARIDDEPTQATVAEIQRHSALVRLATVDRPGVVRALANGLRETSGDLIAFTDDDARPHRDWLARLHATFCGDSAIAGVGGRDLHVRAGSESVVEKQKVGRLAWYGRVTGNHHSGVGPARDVHVLKGVNCAYRRSVLEQVGYDNRLRGDNQHYHELALGLAIVRLGGRLVYDPAIRVDHEEAPRVNATRMGTRGVQDAAFADAVFNEALTLTEHLNGARGLTYRLWSALVGHRDSPGLAQAVRFTPAVGRRSWRRWRIAKRARVEARRVAGARS</sequence>
<reference evidence="6" key="1">
    <citation type="submission" date="2020-02" db="EMBL/GenBank/DDBJ databases">
        <authorList>
            <person name="Meier V. D."/>
        </authorList>
    </citation>
    <scope>NUCLEOTIDE SEQUENCE</scope>
    <source>
        <strain evidence="6">AVDCRST_MAG67</strain>
    </source>
</reference>
<gene>
    <name evidence="6" type="ORF">AVDCRST_MAG67-535</name>
</gene>
<dbReference type="Pfam" id="PF00535">
    <property type="entry name" value="Glycos_transf_2"/>
    <property type="match status" value="1"/>
</dbReference>
<comment type="pathway">
    <text evidence="1">Cell wall biogenesis; cell wall polysaccharide biosynthesis.</text>
</comment>
<dbReference type="EMBL" id="CADCVQ010000022">
    <property type="protein sequence ID" value="CAA9476322.1"/>
    <property type="molecule type" value="Genomic_DNA"/>
</dbReference>
<dbReference type="AlphaFoldDB" id="A0A6J4RSK3"/>
<comment type="similarity">
    <text evidence="2">Belongs to the glycosyltransferase 2 family.</text>
</comment>
<evidence type="ECO:0000256" key="3">
    <source>
        <dbReference type="ARBA" id="ARBA00022676"/>
    </source>
</evidence>
<evidence type="ECO:0000256" key="2">
    <source>
        <dbReference type="ARBA" id="ARBA00006739"/>
    </source>
</evidence>
<name>A0A6J4RSK3_9ACTN</name>
<dbReference type="PANTHER" id="PTHR43179">
    <property type="entry name" value="RHAMNOSYLTRANSFERASE WBBL"/>
    <property type="match status" value="1"/>
</dbReference>
<evidence type="ECO:0000256" key="4">
    <source>
        <dbReference type="ARBA" id="ARBA00022679"/>
    </source>
</evidence>
<dbReference type="SUPFAM" id="SSF53448">
    <property type="entry name" value="Nucleotide-diphospho-sugar transferases"/>
    <property type="match status" value="1"/>
</dbReference>
<proteinExistence type="inferred from homology"/>
<dbReference type="InterPro" id="IPR001173">
    <property type="entry name" value="Glyco_trans_2-like"/>
</dbReference>
<keyword evidence="4" id="KW-0808">Transferase</keyword>
<keyword evidence="3" id="KW-0328">Glycosyltransferase</keyword>
<dbReference type="GO" id="GO:0016757">
    <property type="term" value="F:glycosyltransferase activity"/>
    <property type="evidence" value="ECO:0007669"/>
    <property type="project" value="UniProtKB-KW"/>
</dbReference>
<protein>
    <recommendedName>
        <fullName evidence="5">Glycosyltransferase 2-like domain-containing protein</fullName>
    </recommendedName>
</protein>
<evidence type="ECO:0000313" key="6">
    <source>
        <dbReference type="EMBL" id="CAA9476322.1"/>
    </source>
</evidence>